<proteinExistence type="predicted"/>
<dbReference type="Proteomes" id="UP000078348">
    <property type="component" value="Unassembled WGS sequence"/>
</dbReference>
<keyword evidence="4" id="KW-1185">Reference proteome</keyword>
<dbReference type="OrthoDB" id="361362at2759"/>
<name>A0A196SDI6_BLAHN</name>
<dbReference type="SUPFAM" id="SSF48371">
    <property type="entry name" value="ARM repeat"/>
    <property type="match status" value="1"/>
</dbReference>
<dbReference type="Pfam" id="PF12333">
    <property type="entry name" value="Ipi1_N"/>
    <property type="match status" value="1"/>
</dbReference>
<evidence type="ECO:0000313" key="3">
    <source>
        <dbReference type="EMBL" id="OAO14069.1"/>
    </source>
</evidence>
<dbReference type="AlphaFoldDB" id="A0A196SDI6"/>
<gene>
    <name evidence="3" type="ORF">AV274_4247</name>
</gene>
<evidence type="ECO:0000259" key="2">
    <source>
        <dbReference type="Pfam" id="PF12333"/>
    </source>
</evidence>
<dbReference type="STRING" id="478820.A0A196SDI6"/>
<organism evidence="3 4">
    <name type="scientific">Blastocystis sp. subtype 1 (strain ATCC 50177 / NandII)</name>
    <dbReference type="NCBI Taxonomy" id="478820"/>
    <lineage>
        <taxon>Eukaryota</taxon>
        <taxon>Sar</taxon>
        <taxon>Stramenopiles</taxon>
        <taxon>Bigyra</taxon>
        <taxon>Opalozoa</taxon>
        <taxon>Opalinata</taxon>
        <taxon>Blastocystidae</taxon>
        <taxon>Blastocystis</taxon>
    </lineage>
</organism>
<dbReference type="Gene3D" id="1.25.10.10">
    <property type="entry name" value="Leucine-rich Repeat Variant"/>
    <property type="match status" value="1"/>
</dbReference>
<dbReference type="EMBL" id="LXWW01000289">
    <property type="protein sequence ID" value="OAO14069.1"/>
    <property type="molecule type" value="Genomic_DNA"/>
</dbReference>
<evidence type="ECO:0000256" key="1">
    <source>
        <dbReference type="SAM" id="MobiDB-lite"/>
    </source>
</evidence>
<reference evidence="3 4" key="1">
    <citation type="submission" date="2016-05" db="EMBL/GenBank/DDBJ databases">
        <title>Nuclear genome of Blastocystis sp. subtype 1 NandII.</title>
        <authorList>
            <person name="Gentekaki E."/>
            <person name="Curtis B."/>
            <person name="Stairs C."/>
            <person name="Eme L."/>
            <person name="Herman E."/>
            <person name="Klimes V."/>
            <person name="Arias M.C."/>
            <person name="Elias M."/>
            <person name="Hilliou F."/>
            <person name="Klute M."/>
            <person name="Malik S.-B."/>
            <person name="Pightling A."/>
            <person name="Rachubinski R."/>
            <person name="Salas D."/>
            <person name="Schlacht A."/>
            <person name="Suga H."/>
            <person name="Archibald J."/>
            <person name="Ball S.G."/>
            <person name="Clark G."/>
            <person name="Dacks J."/>
            <person name="Van Der Giezen M."/>
            <person name="Tsaousis A."/>
            <person name="Roger A."/>
        </authorList>
    </citation>
    <scope>NUCLEOTIDE SEQUENCE [LARGE SCALE GENOMIC DNA]</scope>
    <source>
        <strain evidence="4">ATCC 50177 / NandII</strain>
    </source>
</reference>
<feature type="compositionally biased region" description="Basic and acidic residues" evidence="1">
    <location>
        <begin position="1"/>
        <end position="12"/>
    </location>
</feature>
<sequence length="611" mass="68978">MPKRNNEPDFKKVRQKVGTKKVNPRETNVNIRTKRIRIQEQSIMREEEDMVNYRNKSLNDLVSQFTHYNAGVRKEAVLGLRDLFAQNEILYTTSLSVLVTKTIPLLLDTDVGVRQALVTVYGSLLVNVNQGQLLPFSGLICVFVNNGLTSINPAIRRSSLLMVQTLLKIDPSVFRDSTVKLLSSIVKLTVDAKASTVSNRGVLSSNRTQMKANSNEQRPVSELALETLHQFFSTCFVGSSVYEEIDNWSGFQKHRAESVVVLKESCVSIPLRTTIYPLSQFFSSSTPASESTLVSTMQTLMKMLFMAVSELIPQEGDESSSRSSQFSLSNRESKIRSKSMRERDLRRFLLLAELTANAFTVLRHQQVSTLTEKKNKDWCALLLDFYPLRLPDSHRNEAASQVLLHHVNALTALLLLLIGGNTEYMMHELNQRVIFASSNDAVYKTIVIKVEGCYQLLQRGVDSEKVMDFANAIWNALLENGSASYSLPLIQFYSYLIEHQPSLSYVQCVHSLLKCLIACSYDENENSRSHALWKWGLKLLLNLFKSAPPRDDSLPSRFESLLVPSNENRSVFNRLPLESQSSLLAILTLSNAITPRIIDVIPQVKEFSDPK</sequence>
<comment type="caution">
    <text evidence="3">The sequence shown here is derived from an EMBL/GenBank/DDBJ whole genome shotgun (WGS) entry which is preliminary data.</text>
</comment>
<feature type="region of interest" description="Disordered" evidence="1">
    <location>
        <begin position="1"/>
        <end position="21"/>
    </location>
</feature>
<evidence type="ECO:0000313" key="4">
    <source>
        <dbReference type="Proteomes" id="UP000078348"/>
    </source>
</evidence>
<feature type="domain" description="Pre-rRNA-processing protein Ipi1 N-terminal" evidence="2">
    <location>
        <begin position="132"/>
        <end position="231"/>
    </location>
</feature>
<dbReference type="InterPro" id="IPR024679">
    <property type="entry name" value="Ipi1_N"/>
</dbReference>
<dbReference type="InterPro" id="IPR011989">
    <property type="entry name" value="ARM-like"/>
</dbReference>
<accession>A0A196SDI6</accession>
<protein>
    <recommendedName>
        <fullName evidence="2">Pre-rRNA-processing protein Ipi1 N-terminal domain-containing protein</fullName>
    </recommendedName>
</protein>
<dbReference type="InterPro" id="IPR016024">
    <property type="entry name" value="ARM-type_fold"/>
</dbReference>